<keyword evidence="2" id="KW-1185">Reference proteome</keyword>
<proteinExistence type="predicted"/>
<gene>
    <name evidence="1" type="ORF">HMPREF9439_02009</name>
</gene>
<organism evidence="1 2">
    <name type="scientific">Parasutterella excrementihominis YIT 11859</name>
    <dbReference type="NCBI Taxonomy" id="762966"/>
    <lineage>
        <taxon>Bacteria</taxon>
        <taxon>Pseudomonadati</taxon>
        <taxon>Pseudomonadota</taxon>
        <taxon>Betaproteobacteria</taxon>
        <taxon>Burkholderiales</taxon>
        <taxon>Sutterellaceae</taxon>
        <taxon>Parasutterella</taxon>
    </lineage>
</organism>
<reference evidence="1 2" key="1">
    <citation type="submission" date="2011-02" db="EMBL/GenBank/DDBJ databases">
        <authorList>
            <person name="Weinstock G."/>
            <person name="Sodergren E."/>
            <person name="Clifton S."/>
            <person name="Fulton L."/>
            <person name="Fulton B."/>
            <person name="Courtney L."/>
            <person name="Fronick C."/>
            <person name="Harrison M."/>
            <person name="Strong C."/>
            <person name="Farmer C."/>
            <person name="Delahaunty K."/>
            <person name="Markovic C."/>
            <person name="Hall O."/>
            <person name="Minx P."/>
            <person name="Tomlinson C."/>
            <person name="Mitreva M."/>
            <person name="Hou S."/>
            <person name="Chen J."/>
            <person name="Wollam A."/>
            <person name="Pepin K.H."/>
            <person name="Johnson M."/>
            <person name="Bhonagiri V."/>
            <person name="Zhang X."/>
            <person name="Suruliraj S."/>
            <person name="Warren W."/>
            <person name="Chinwalla A."/>
            <person name="Mardis E.R."/>
            <person name="Wilson R.K."/>
        </authorList>
    </citation>
    <scope>NUCLEOTIDE SEQUENCE [LARGE SCALE GENOMIC DNA]</scope>
    <source>
        <strain evidence="1 2">YIT 11859</strain>
    </source>
</reference>
<sequence>MKKRHLFCSGRRLILPNFPGFHFFCPTDVFLIHCLEKWSFDF</sequence>
<protein>
    <submittedName>
        <fullName evidence="1">Uncharacterized protein</fullName>
    </submittedName>
</protein>
<name>F3QM32_9BURK</name>
<accession>F3QM32</accession>
<evidence type="ECO:0000313" key="1">
    <source>
        <dbReference type="EMBL" id="EGG52339.1"/>
    </source>
</evidence>
<dbReference type="Proteomes" id="UP000005156">
    <property type="component" value="Unassembled WGS sequence"/>
</dbReference>
<dbReference type="AlphaFoldDB" id="F3QM32"/>
<comment type="caution">
    <text evidence="1">The sequence shown here is derived from an EMBL/GenBank/DDBJ whole genome shotgun (WGS) entry which is preliminary data.</text>
</comment>
<dbReference type="HOGENOM" id="CLU_3255234_0_0_4"/>
<dbReference type="EMBL" id="AFBP01000070">
    <property type="protein sequence ID" value="EGG52339.1"/>
    <property type="molecule type" value="Genomic_DNA"/>
</dbReference>
<evidence type="ECO:0000313" key="2">
    <source>
        <dbReference type="Proteomes" id="UP000005156"/>
    </source>
</evidence>